<dbReference type="InterPro" id="IPR008258">
    <property type="entry name" value="Transglycosylase_SLT_dom_1"/>
</dbReference>
<keyword evidence="4" id="KW-0456">Lyase</keyword>
<feature type="transmembrane region" description="Helical" evidence="2">
    <location>
        <begin position="6"/>
        <end position="25"/>
    </location>
</feature>
<sequence length="190" mass="21945">MKKLKRLIVIVVLIIIAVILLKKVGEKLYIKYLYMTYPEKYNSYVVEYSEKYNLDPMFVRGIIKTESNLNPNALSNVGAKGLMQITNQTGQDIAEKLGIQNFQPDMLYDPQINIEFGTYYLSKLVNEFNNDPKLVIAAYNAGAGNVQSWLNNSEYSKDGIHLNYIPFSETREYVNKVIKNEDMYKRLYGN</sequence>
<feature type="domain" description="Transglycosylase SLT" evidence="3">
    <location>
        <begin position="44"/>
        <end position="156"/>
    </location>
</feature>
<evidence type="ECO:0000313" key="4">
    <source>
        <dbReference type="EMBL" id="OPX48185.1"/>
    </source>
</evidence>
<dbReference type="InterPro" id="IPR023346">
    <property type="entry name" value="Lysozyme-like_dom_sf"/>
</dbReference>
<comment type="caution">
    <text evidence="4">The sequence shown here is derived from an EMBL/GenBank/DDBJ whole genome shotgun (WGS) entry which is preliminary data.</text>
</comment>
<gene>
    <name evidence="4" type="primary">slt_3</name>
    <name evidence="4" type="ORF">CLTHE_13170</name>
</gene>
<name>A0A1V4SVY7_9CLOT</name>
<dbReference type="GO" id="GO:0016020">
    <property type="term" value="C:membrane"/>
    <property type="evidence" value="ECO:0007669"/>
    <property type="project" value="InterPro"/>
</dbReference>
<dbReference type="GO" id="GO:0000270">
    <property type="term" value="P:peptidoglycan metabolic process"/>
    <property type="evidence" value="ECO:0007669"/>
    <property type="project" value="InterPro"/>
</dbReference>
<dbReference type="SUPFAM" id="SSF53955">
    <property type="entry name" value="Lysozyme-like"/>
    <property type="match status" value="1"/>
</dbReference>
<protein>
    <submittedName>
        <fullName evidence="4">Soluble lytic murein transglycosylase</fullName>
        <ecNumber evidence="4">4.2.2.-</ecNumber>
    </submittedName>
</protein>
<dbReference type="PROSITE" id="PS00922">
    <property type="entry name" value="TRANSGLYCOSYLASE"/>
    <property type="match status" value="1"/>
</dbReference>
<accession>A0A1V4SVY7</accession>
<evidence type="ECO:0000256" key="2">
    <source>
        <dbReference type="SAM" id="Phobius"/>
    </source>
</evidence>
<keyword evidence="2" id="KW-0812">Transmembrane</keyword>
<dbReference type="Gene3D" id="1.10.530.10">
    <property type="match status" value="1"/>
</dbReference>
<evidence type="ECO:0000313" key="5">
    <source>
        <dbReference type="Proteomes" id="UP000191448"/>
    </source>
</evidence>
<keyword evidence="2" id="KW-1133">Transmembrane helix</keyword>
<dbReference type="PANTHER" id="PTHR37423:SF2">
    <property type="entry name" value="MEMBRANE-BOUND LYTIC MUREIN TRANSGLYCOSYLASE C"/>
    <property type="match status" value="1"/>
</dbReference>
<dbReference type="EMBL" id="LTAY01000035">
    <property type="protein sequence ID" value="OPX48185.1"/>
    <property type="molecule type" value="Genomic_DNA"/>
</dbReference>
<proteinExistence type="inferred from homology"/>
<dbReference type="CDD" id="cd16896">
    <property type="entry name" value="LT_Slt70-like"/>
    <property type="match status" value="1"/>
</dbReference>
<dbReference type="EC" id="4.2.2.-" evidence="4"/>
<evidence type="ECO:0000256" key="1">
    <source>
        <dbReference type="ARBA" id="ARBA00007734"/>
    </source>
</evidence>
<dbReference type="RefSeq" id="WP_080022547.1">
    <property type="nucleotide sequence ID" value="NZ_LTAY01000035.1"/>
</dbReference>
<dbReference type="GO" id="GO:0008933">
    <property type="term" value="F:peptidoglycan lytic transglycosylase activity"/>
    <property type="evidence" value="ECO:0007669"/>
    <property type="project" value="InterPro"/>
</dbReference>
<organism evidence="4 5">
    <name type="scientific">Clostridium thermobutyricum DSM 4928</name>
    <dbReference type="NCBI Taxonomy" id="1121339"/>
    <lineage>
        <taxon>Bacteria</taxon>
        <taxon>Bacillati</taxon>
        <taxon>Bacillota</taxon>
        <taxon>Clostridia</taxon>
        <taxon>Eubacteriales</taxon>
        <taxon>Clostridiaceae</taxon>
        <taxon>Clostridium</taxon>
    </lineage>
</organism>
<reference evidence="4 5" key="1">
    <citation type="submission" date="2016-02" db="EMBL/GenBank/DDBJ databases">
        <title>Genome sequence of Clostridium thermobutyricum DSM 4928.</title>
        <authorList>
            <person name="Poehlein A."/>
            <person name="Daniel R."/>
        </authorList>
    </citation>
    <scope>NUCLEOTIDE SEQUENCE [LARGE SCALE GENOMIC DNA]</scope>
    <source>
        <strain evidence="4 5">DSM 4928</strain>
    </source>
</reference>
<evidence type="ECO:0000259" key="3">
    <source>
        <dbReference type="Pfam" id="PF01464"/>
    </source>
</evidence>
<dbReference type="PANTHER" id="PTHR37423">
    <property type="entry name" value="SOLUBLE LYTIC MUREIN TRANSGLYCOSYLASE-RELATED"/>
    <property type="match status" value="1"/>
</dbReference>
<dbReference type="OrthoDB" id="9815002at2"/>
<dbReference type="Proteomes" id="UP000191448">
    <property type="component" value="Unassembled WGS sequence"/>
</dbReference>
<dbReference type="AlphaFoldDB" id="A0A1V4SVY7"/>
<comment type="similarity">
    <text evidence="1">Belongs to the transglycosylase Slt family.</text>
</comment>
<dbReference type="InterPro" id="IPR000189">
    <property type="entry name" value="Transglyc_AS"/>
</dbReference>
<dbReference type="Pfam" id="PF01464">
    <property type="entry name" value="SLT"/>
    <property type="match status" value="1"/>
</dbReference>
<keyword evidence="2" id="KW-0472">Membrane</keyword>